<gene>
    <name evidence="2" type="ORF">ABXZ36_12805</name>
</gene>
<comment type="caution">
    <text evidence="2">The sequence shown here is derived from an EMBL/GenBank/DDBJ whole genome shotgun (WGS) entry which is preliminary data.</text>
</comment>
<feature type="domain" description="Beta-lactamase-related" evidence="1">
    <location>
        <begin position="36"/>
        <end position="340"/>
    </location>
</feature>
<evidence type="ECO:0000259" key="1">
    <source>
        <dbReference type="Pfam" id="PF00144"/>
    </source>
</evidence>
<dbReference type="InterPro" id="IPR001466">
    <property type="entry name" value="Beta-lactam-related"/>
</dbReference>
<dbReference type="EMBL" id="JBEXAE010000006">
    <property type="protein sequence ID" value="MET6991525.1"/>
    <property type="molecule type" value="Genomic_DNA"/>
</dbReference>
<dbReference type="InterPro" id="IPR052794">
    <property type="entry name" value="Mito_Ser_Protease_LACTB"/>
</dbReference>
<dbReference type="InterPro" id="IPR012338">
    <property type="entry name" value="Beta-lactam/transpept-like"/>
</dbReference>
<dbReference type="PANTHER" id="PTHR46520:SF1">
    <property type="entry name" value="SERINE BETA-LACTAMASE-LIKE PROTEIN LACTB, MITOCHONDRIAL"/>
    <property type="match status" value="1"/>
</dbReference>
<protein>
    <submittedName>
        <fullName evidence="2">Serine hydrolase domain-containing protein</fullName>
        <ecNumber evidence="2">3.1.1.103</ecNumber>
    </submittedName>
</protein>
<dbReference type="SUPFAM" id="SSF56601">
    <property type="entry name" value="beta-lactamase/transpeptidase-like"/>
    <property type="match status" value="1"/>
</dbReference>
<dbReference type="Proteomes" id="UP001549799">
    <property type="component" value="Unassembled WGS sequence"/>
</dbReference>
<dbReference type="RefSeq" id="WP_354616071.1">
    <property type="nucleotide sequence ID" value="NZ_JBEXAE010000006.1"/>
</dbReference>
<keyword evidence="2" id="KW-0378">Hydrolase</keyword>
<name>A0ABV2SWJ8_9FLAO</name>
<dbReference type="EC" id="3.1.1.103" evidence="2"/>
<evidence type="ECO:0000313" key="3">
    <source>
        <dbReference type="Proteomes" id="UP001549799"/>
    </source>
</evidence>
<reference evidence="2 3" key="1">
    <citation type="submission" date="2024-07" db="EMBL/GenBank/DDBJ databases">
        <title>The genome sequence of type strain Sediminicola arcticus GDMCC 1.2805.</title>
        <authorList>
            <person name="Liu Y."/>
        </authorList>
    </citation>
    <scope>NUCLEOTIDE SEQUENCE [LARGE SCALE GENOMIC DNA]</scope>
    <source>
        <strain evidence="2 3">GDMCC 1.2805</strain>
    </source>
</reference>
<dbReference type="Gene3D" id="3.40.710.10">
    <property type="entry name" value="DD-peptidase/beta-lactamase superfamily"/>
    <property type="match status" value="1"/>
</dbReference>
<sequence>MTFPLFTYLKNFFVSKRLLGRGIVPENLFQADILLKRLFEEKKTPGLAITVLKEGNIIFQKGFGYADLDTKKRIDPKKTMFRIASVSKPIAATALAHMVEDGIIDLDTSFYRYVPFYPKKEYDFTIRQLAGHTAGIRGYQGKEHGLNKPYSIKESIEIFKDSELLFEPGTSYHYTSYDWVLVSLAMQEASGIPFDEYVRDKVLHPLKLQNTFPEVAHKRYPKAATFYSKNRLGFRKSIPVNNWYKQAGGGFLSTSDDIANFGNAYLQKKADRHSWCQFINTEMVNGKPTYYGLGWQVSMDKKGRHFYGHIGNGVGGYSNFFVYPKQQVVFSILVNCTNPNIQQELDEIIDEILNTLSLLE</sequence>
<accession>A0ABV2SWJ8</accession>
<keyword evidence="3" id="KW-1185">Reference proteome</keyword>
<proteinExistence type="predicted"/>
<dbReference type="GO" id="GO:0016787">
    <property type="term" value="F:hydrolase activity"/>
    <property type="evidence" value="ECO:0007669"/>
    <property type="project" value="UniProtKB-KW"/>
</dbReference>
<dbReference type="PANTHER" id="PTHR46520">
    <property type="entry name" value="SERINE BETA-LACTAMASE-LIKE PROTEIN LACTB, MITOCHONDRIAL"/>
    <property type="match status" value="1"/>
</dbReference>
<evidence type="ECO:0000313" key="2">
    <source>
        <dbReference type="EMBL" id="MET6991525.1"/>
    </source>
</evidence>
<organism evidence="2 3">
    <name type="scientific">Sediminicola arcticus</name>
    <dbReference type="NCBI Taxonomy" id="1574308"/>
    <lineage>
        <taxon>Bacteria</taxon>
        <taxon>Pseudomonadati</taxon>
        <taxon>Bacteroidota</taxon>
        <taxon>Flavobacteriia</taxon>
        <taxon>Flavobacteriales</taxon>
        <taxon>Flavobacteriaceae</taxon>
        <taxon>Sediminicola</taxon>
    </lineage>
</organism>
<dbReference type="Pfam" id="PF00144">
    <property type="entry name" value="Beta-lactamase"/>
    <property type="match status" value="1"/>
</dbReference>